<sequence length="169" mass="19838">MEPTGFLVGFARRRSWSWAWSNSSTCCFRFHLRNGHSNFNSPLRSNHRWWTGPTARRFYYRVIGSPQGDLDDRYRCWPRLFVTHRHSISPVLKGRLPSQRRRRHGSRHRRKGGDVRRYHRGDCTSGLAPCSNPACAHAWCCCRNRCGRDDSRCPHIVASPVRFGRTQDR</sequence>
<gene>
    <name evidence="2" type="ORF">UFOPK1762_01741</name>
</gene>
<protein>
    <submittedName>
        <fullName evidence="2">Unannotated protein</fullName>
    </submittedName>
</protein>
<organism evidence="2">
    <name type="scientific">freshwater metagenome</name>
    <dbReference type="NCBI Taxonomy" id="449393"/>
    <lineage>
        <taxon>unclassified sequences</taxon>
        <taxon>metagenomes</taxon>
        <taxon>ecological metagenomes</taxon>
    </lineage>
</organism>
<proteinExistence type="predicted"/>
<name>A0A6J6GG52_9ZZZZ</name>
<evidence type="ECO:0000256" key="1">
    <source>
        <dbReference type="SAM" id="MobiDB-lite"/>
    </source>
</evidence>
<feature type="compositionally biased region" description="Basic residues" evidence="1">
    <location>
        <begin position="98"/>
        <end position="111"/>
    </location>
</feature>
<accession>A0A6J6GG52</accession>
<feature type="region of interest" description="Disordered" evidence="1">
    <location>
        <begin position="94"/>
        <end position="115"/>
    </location>
</feature>
<reference evidence="2" key="1">
    <citation type="submission" date="2020-05" db="EMBL/GenBank/DDBJ databases">
        <authorList>
            <person name="Chiriac C."/>
            <person name="Salcher M."/>
            <person name="Ghai R."/>
            <person name="Kavagutti S V."/>
        </authorList>
    </citation>
    <scope>NUCLEOTIDE SEQUENCE</scope>
</reference>
<evidence type="ECO:0000313" key="2">
    <source>
        <dbReference type="EMBL" id="CAB4598064.1"/>
    </source>
</evidence>
<dbReference type="AlphaFoldDB" id="A0A6J6GG52"/>
<dbReference type="EMBL" id="CAEZTY010000099">
    <property type="protein sequence ID" value="CAB4598064.1"/>
    <property type="molecule type" value="Genomic_DNA"/>
</dbReference>